<proteinExistence type="predicted"/>
<gene>
    <name evidence="1" type="ORF">LCGC14_2974160</name>
</gene>
<dbReference type="EMBL" id="LAZR01060558">
    <property type="protein sequence ID" value="KKK65435.1"/>
    <property type="molecule type" value="Genomic_DNA"/>
</dbReference>
<sequence length="105" mass="11565">MKKLIVIIVGTFLFVCLMQLTSLAQPPEYLVRKEITVCQNSPKLICGWDIKDSNMGIVTYDFIDLPIGAVADANTGRVVFTPSQVGTHYIKLIASCQPYDPNGCL</sequence>
<organism evidence="1">
    <name type="scientific">marine sediment metagenome</name>
    <dbReference type="NCBI Taxonomy" id="412755"/>
    <lineage>
        <taxon>unclassified sequences</taxon>
        <taxon>metagenomes</taxon>
        <taxon>ecological metagenomes</taxon>
    </lineage>
</organism>
<reference evidence="1" key="1">
    <citation type="journal article" date="2015" name="Nature">
        <title>Complex archaea that bridge the gap between prokaryotes and eukaryotes.</title>
        <authorList>
            <person name="Spang A."/>
            <person name="Saw J.H."/>
            <person name="Jorgensen S.L."/>
            <person name="Zaremba-Niedzwiedzka K."/>
            <person name="Martijn J."/>
            <person name="Lind A.E."/>
            <person name="van Eijk R."/>
            <person name="Schleper C."/>
            <person name="Guy L."/>
            <person name="Ettema T.J."/>
        </authorList>
    </citation>
    <scope>NUCLEOTIDE SEQUENCE</scope>
</reference>
<accession>A0A0F8XW08</accession>
<name>A0A0F8XW08_9ZZZZ</name>
<dbReference type="AlphaFoldDB" id="A0A0F8XW08"/>
<evidence type="ECO:0000313" key="1">
    <source>
        <dbReference type="EMBL" id="KKK65435.1"/>
    </source>
</evidence>
<protein>
    <submittedName>
        <fullName evidence="1">Uncharacterized protein</fullName>
    </submittedName>
</protein>
<comment type="caution">
    <text evidence="1">The sequence shown here is derived from an EMBL/GenBank/DDBJ whole genome shotgun (WGS) entry which is preliminary data.</text>
</comment>